<evidence type="ECO:0000313" key="2">
    <source>
        <dbReference type="Proteomes" id="UP000179807"/>
    </source>
</evidence>
<dbReference type="OrthoDB" id="10625794at2759"/>
<organism evidence="1 2">
    <name type="scientific">Tritrichomonas foetus</name>
    <dbReference type="NCBI Taxonomy" id="1144522"/>
    <lineage>
        <taxon>Eukaryota</taxon>
        <taxon>Metamonada</taxon>
        <taxon>Parabasalia</taxon>
        <taxon>Tritrichomonadida</taxon>
        <taxon>Tritrichomonadidae</taxon>
        <taxon>Tritrichomonas</taxon>
    </lineage>
</organism>
<dbReference type="EMBL" id="MLAK01001300">
    <property type="protein sequence ID" value="OHS94670.1"/>
    <property type="molecule type" value="Genomic_DNA"/>
</dbReference>
<keyword evidence="2" id="KW-1185">Reference proteome</keyword>
<protein>
    <submittedName>
        <fullName evidence="1">Uncharacterized protein</fullName>
    </submittedName>
</protein>
<accession>A0A1J4J611</accession>
<gene>
    <name evidence="1" type="ORF">TRFO_39164</name>
</gene>
<dbReference type="Proteomes" id="UP000179807">
    <property type="component" value="Unassembled WGS sequence"/>
</dbReference>
<proteinExistence type="predicted"/>
<name>A0A1J4J611_9EUKA</name>
<dbReference type="VEuPathDB" id="TrichDB:TRFO_39164"/>
<reference evidence="1" key="1">
    <citation type="submission" date="2016-10" db="EMBL/GenBank/DDBJ databases">
        <authorList>
            <person name="Benchimol M."/>
            <person name="Almeida L.G."/>
            <person name="Vasconcelos A.T."/>
            <person name="Perreira-Neves A."/>
            <person name="Rosa I.A."/>
            <person name="Tasca T."/>
            <person name="Bogo M.R."/>
            <person name="de Souza W."/>
        </authorList>
    </citation>
    <scope>NUCLEOTIDE SEQUENCE [LARGE SCALE GENOMIC DNA]</scope>
    <source>
        <strain evidence="1">K</strain>
    </source>
</reference>
<evidence type="ECO:0000313" key="1">
    <source>
        <dbReference type="EMBL" id="OHS94670.1"/>
    </source>
</evidence>
<dbReference type="RefSeq" id="XP_068347807.1">
    <property type="nucleotide sequence ID" value="XM_068512482.1"/>
</dbReference>
<dbReference type="GeneID" id="94847186"/>
<comment type="caution">
    <text evidence="1">The sequence shown here is derived from an EMBL/GenBank/DDBJ whole genome shotgun (WGS) entry which is preliminary data.</text>
</comment>
<dbReference type="AlphaFoldDB" id="A0A1J4J611"/>
<sequence>MGWIDETDKFSLLFHHRYSKMFSPSENKDFRQLDRFLTNIFDPSSSEDIIMNVRARLGKTLHYCCVSDPHRALDMIIKKMESIKTTPGISIILLACASFVLKYIPFDQNSDFANWITAPLLRHAVSSDGNHIFNLVQFFRAGGTKLLPFPDVFLGELLLHSENIGSNAAKPIGYLISVRPVSHSSIFWRFFNISEKNEAFFTLLSRVVIYGELLPPTDKEQLNCLIQSCEDLSKPENQFHEIEKSLTILRWLIANRCYCPEKLTVSYKISGLNALVVDCWAEYASFGDLSKIPKFEMEETIIQNLYIKLIRNASKNPDFTLKSLKISHWLWDEIHNEFSNPNHQHNHLEKHCINENEQNNENMKNELDENDQQKNTDVKIYNGIFDKITQETYSTSENTKKKYSLYDLGTNELVYCADIAYILPEWFFIHCLRLRCKNSEVSAKILKIISETPSCIILDNMPDFIDFVIHHLTFPQNADIIANCIRQLICILLPRMNPLIVRIIESIDFFDETNLVSRLTVLNTIFSFGVETESFLDLFDSIWECIPLVNMSLSLCQSIFKFFTLIAPFVPDNSNNLFDLALAAICSFCLPNNEPSFINKNHQAHIIFSACLRFYSVVSSDIVTNPNYTPQSSYPITPLGLVLLNKLPLNKIPLKEGMSLLFDSLPILLPLFPVETLIVANYLIDLKFEFKKQLALLCSQLKRELSYNSSINLNMLVIPFRTRIIKILPSEVFSIKSTNVYSLCENIDETRLTLQANPELLPLMITKARQLSLLLELWAPRVDASFLSVLSNSVEENRNWNDSRQIRSFLAHFNYKQPECCLYDSWIHREFCNDEQYKPRKISKYQLINQLTPENTDNFPSNFEDAFDLLIKNYPVDCKLANEELLGSIVKNYRYKSNLTNLICFIISEKVNDCVRLFKNNFWFLKFLLTNDVPFNFPTDSINEKCICLGIRNKFIEITTSNQNDITTSFQNIDKENNNDKETENQERDDSVNNSIINFNINGTDFNDDVDEIDEHEWEKIDKLYSLSSSQIENISQTLYDIGNLLYVRFLPSRISIPTEILIQLLKIPNSSTNQHILDYLVAFTSNVPPNIVEQLLLNNENLLFNFINRVDLHNPLVFETLNLFVNTICMMRQFGAFSTRIAEIFLKNVFSYEVGIASACVFEVLPMLKKIFSSCNGIKFKNNEQAVQFLNCLKQGFPTIRDYIPELNIE</sequence>